<keyword evidence="6 9" id="KW-1133">Transmembrane helix</keyword>
<dbReference type="InterPro" id="IPR006312">
    <property type="entry name" value="TatA/E"/>
</dbReference>
<dbReference type="Proteomes" id="UP000702544">
    <property type="component" value="Unassembled WGS sequence"/>
</dbReference>
<dbReference type="EMBL" id="JAACAK010000028">
    <property type="protein sequence ID" value="NIR74209.1"/>
    <property type="molecule type" value="Genomic_DNA"/>
</dbReference>
<sequence>MGIGNFGWTEGLLIAFLFLLLFGARRLPEIGQSLGKGIREFKKSLTSSDDEPQVGSGSNDPAQVESPRQNEEAR</sequence>
<evidence type="ECO:0000256" key="2">
    <source>
        <dbReference type="ARBA" id="ARBA00022448"/>
    </source>
</evidence>
<dbReference type="Pfam" id="PF02416">
    <property type="entry name" value="TatA_B_E"/>
    <property type="match status" value="1"/>
</dbReference>
<proteinExistence type="inferred from homology"/>
<keyword evidence="3 9" id="KW-1003">Cell membrane</keyword>
<organism evidence="11 12">
    <name type="scientific">Candidatus Kutchimonas denitrificans</name>
    <dbReference type="NCBI Taxonomy" id="3056748"/>
    <lineage>
        <taxon>Bacteria</taxon>
        <taxon>Pseudomonadati</taxon>
        <taxon>Gemmatimonadota</taxon>
        <taxon>Gemmatimonadia</taxon>
        <taxon>Candidatus Palauibacterales</taxon>
        <taxon>Candidatus Palauibacteraceae</taxon>
        <taxon>Candidatus Kutchimonas</taxon>
    </lineage>
</organism>
<dbReference type="GO" id="GO:0008320">
    <property type="term" value="F:protein transmembrane transporter activity"/>
    <property type="evidence" value="ECO:0007669"/>
    <property type="project" value="UniProtKB-UniRule"/>
</dbReference>
<evidence type="ECO:0000256" key="6">
    <source>
        <dbReference type="ARBA" id="ARBA00022989"/>
    </source>
</evidence>
<comment type="function">
    <text evidence="9">Part of the twin-arginine translocation (Tat) system that transports large folded proteins containing a characteristic twin-arginine motif in their signal peptide across membranes. TatA could form the protein-conducting channel of the Tat system.</text>
</comment>
<evidence type="ECO:0000256" key="1">
    <source>
        <dbReference type="ARBA" id="ARBA00004162"/>
    </source>
</evidence>
<keyword evidence="7 9" id="KW-0811">Translocation</keyword>
<accession>A0AAE4Z6F0</accession>
<evidence type="ECO:0000313" key="11">
    <source>
        <dbReference type="EMBL" id="NIR74209.1"/>
    </source>
</evidence>
<evidence type="ECO:0000256" key="5">
    <source>
        <dbReference type="ARBA" id="ARBA00022927"/>
    </source>
</evidence>
<evidence type="ECO:0000256" key="7">
    <source>
        <dbReference type="ARBA" id="ARBA00023010"/>
    </source>
</evidence>
<dbReference type="InterPro" id="IPR003369">
    <property type="entry name" value="TatA/B/E"/>
</dbReference>
<comment type="caution">
    <text evidence="11">The sequence shown here is derived from an EMBL/GenBank/DDBJ whole genome shotgun (WGS) entry which is preliminary data.</text>
</comment>
<evidence type="ECO:0000256" key="9">
    <source>
        <dbReference type="HAMAP-Rule" id="MF_00236"/>
    </source>
</evidence>
<comment type="subcellular location">
    <subcellularLocation>
        <location evidence="1 9">Cell membrane</location>
        <topology evidence="1 9">Single-pass membrane protein</topology>
    </subcellularLocation>
</comment>
<dbReference type="AlphaFoldDB" id="A0AAE4Z6F0"/>
<gene>
    <name evidence="9" type="primary">tatA</name>
    <name evidence="11" type="ORF">GWO12_03720</name>
</gene>
<evidence type="ECO:0000256" key="4">
    <source>
        <dbReference type="ARBA" id="ARBA00022692"/>
    </source>
</evidence>
<evidence type="ECO:0000256" key="10">
    <source>
        <dbReference type="SAM" id="MobiDB-lite"/>
    </source>
</evidence>
<protein>
    <recommendedName>
        <fullName evidence="9">Sec-independent protein translocase protein TatA</fullName>
    </recommendedName>
</protein>
<comment type="similarity">
    <text evidence="9">Belongs to the TatA/E family.</text>
</comment>
<reference evidence="11 12" key="1">
    <citation type="submission" date="2020-01" db="EMBL/GenBank/DDBJ databases">
        <title>Genomes assembled from Gulf of Kutch pelagic sediment metagenomes.</title>
        <authorList>
            <person name="Chandrashekar M."/>
            <person name="Mahajan M.S."/>
            <person name="Dave K.J."/>
            <person name="Vatsa P."/>
            <person name="Nathani N.M."/>
        </authorList>
    </citation>
    <scope>NUCLEOTIDE SEQUENCE [LARGE SCALE GENOMIC DNA]</scope>
    <source>
        <strain evidence="11">KS3-K002</strain>
    </source>
</reference>
<dbReference type="GO" id="GO:0033281">
    <property type="term" value="C:TAT protein transport complex"/>
    <property type="evidence" value="ECO:0007669"/>
    <property type="project" value="UniProtKB-UniRule"/>
</dbReference>
<name>A0AAE4Z6F0_9BACT</name>
<evidence type="ECO:0000256" key="3">
    <source>
        <dbReference type="ARBA" id="ARBA00022475"/>
    </source>
</evidence>
<dbReference type="PANTHER" id="PTHR42982">
    <property type="entry name" value="SEC-INDEPENDENT PROTEIN TRANSLOCASE PROTEIN TATA"/>
    <property type="match status" value="1"/>
</dbReference>
<comment type="subunit">
    <text evidence="9">Forms a complex with TatC.</text>
</comment>
<keyword evidence="5 9" id="KW-0653">Protein transport</keyword>
<dbReference type="GO" id="GO:0043953">
    <property type="term" value="P:protein transport by the Tat complex"/>
    <property type="evidence" value="ECO:0007669"/>
    <property type="project" value="UniProtKB-UniRule"/>
</dbReference>
<dbReference type="PANTHER" id="PTHR42982:SF1">
    <property type="entry name" value="SEC-INDEPENDENT PROTEIN TRANSLOCASE PROTEIN TATA"/>
    <property type="match status" value="1"/>
</dbReference>
<feature type="region of interest" description="Disordered" evidence="10">
    <location>
        <begin position="45"/>
        <end position="74"/>
    </location>
</feature>
<dbReference type="Gene3D" id="1.20.5.3310">
    <property type="match status" value="1"/>
</dbReference>
<evidence type="ECO:0000256" key="8">
    <source>
        <dbReference type="ARBA" id="ARBA00023136"/>
    </source>
</evidence>
<evidence type="ECO:0000313" key="12">
    <source>
        <dbReference type="Proteomes" id="UP000702544"/>
    </source>
</evidence>
<dbReference type="HAMAP" id="MF_00236">
    <property type="entry name" value="TatA_E"/>
    <property type="match status" value="1"/>
</dbReference>
<keyword evidence="2 9" id="KW-0813">Transport</keyword>
<keyword evidence="8 9" id="KW-0472">Membrane</keyword>
<keyword evidence="4 9" id="KW-0812">Transmembrane</keyword>